<sequence>DQSDTEQEATSKNATDLREEHSTSPNEEKDESEQDEEEESEEARICVDETEWQTCSEESGDEDHTEDKPESTAASSFYNSSRLLRKDDLLEMFKSVHSGPTCKDGQITVGL</sequence>
<dbReference type="EMBL" id="JAMKFB020000011">
    <property type="protein sequence ID" value="KAL0180899.1"/>
    <property type="molecule type" value="Genomic_DNA"/>
</dbReference>
<comment type="caution">
    <text evidence="2">The sequence shown here is derived from an EMBL/GenBank/DDBJ whole genome shotgun (WGS) entry which is preliminary data.</text>
</comment>
<dbReference type="Proteomes" id="UP001529510">
    <property type="component" value="Unassembled WGS sequence"/>
</dbReference>
<feature type="non-terminal residue" evidence="2">
    <location>
        <position position="1"/>
    </location>
</feature>
<evidence type="ECO:0000313" key="2">
    <source>
        <dbReference type="EMBL" id="KAL0180899.1"/>
    </source>
</evidence>
<evidence type="ECO:0000313" key="3">
    <source>
        <dbReference type="Proteomes" id="UP001529510"/>
    </source>
</evidence>
<feature type="non-terminal residue" evidence="2">
    <location>
        <position position="111"/>
    </location>
</feature>
<name>A0ABD0Q3V2_CIRMR</name>
<evidence type="ECO:0000256" key="1">
    <source>
        <dbReference type="SAM" id="MobiDB-lite"/>
    </source>
</evidence>
<feature type="region of interest" description="Disordered" evidence="1">
    <location>
        <begin position="1"/>
        <end position="81"/>
    </location>
</feature>
<dbReference type="AlphaFoldDB" id="A0ABD0Q3V2"/>
<feature type="compositionally biased region" description="Acidic residues" evidence="1">
    <location>
        <begin position="28"/>
        <end position="41"/>
    </location>
</feature>
<organism evidence="2 3">
    <name type="scientific">Cirrhinus mrigala</name>
    <name type="common">Mrigala</name>
    <dbReference type="NCBI Taxonomy" id="683832"/>
    <lineage>
        <taxon>Eukaryota</taxon>
        <taxon>Metazoa</taxon>
        <taxon>Chordata</taxon>
        <taxon>Craniata</taxon>
        <taxon>Vertebrata</taxon>
        <taxon>Euteleostomi</taxon>
        <taxon>Actinopterygii</taxon>
        <taxon>Neopterygii</taxon>
        <taxon>Teleostei</taxon>
        <taxon>Ostariophysi</taxon>
        <taxon>Cypriniformes</taxon>
        <taxon>Cyprinidae</taxon>
        <taxon>Labeoninae</taxon>
        <taxon>Labeonini</taxon>
        <taxon>Cirrhinus</taxon>
    </lineage>
</organism>
<reference evidence="2 3" key="1">
    <citation type="submission" date="2024-05" db="EMBL/GenBank/DDBJ databases">
        <title>Genome sequencing and assembly of Indian major carp, Cirrhinus mrigala (Hamilton, 1822).</title>
        <authorList>
            <person name="Mohindra V."/>
            <person name="Chowdhury L.M."/>
            <person name="Lal K."/>
            <person name="Jena J.K."/>
        </authorList>
    </citation>
    <scope>NUCLEOTIDE SEQUENCE [LARGE SCALE GENOMIC DNA]</scope>
    <source>
        <strain evidence="2">CM1030</strain>
        <tissue evidence="2">Blood</tissue>
    </source>
</reference>
<proteinExistence type="predicted"/>
<gene>
    <name evidence="2" type="ORF">M9458_023305</name>
</gene>
<protein>
    <submittedName>
        <fullName evidence="2">Uncharacterized protein</fullName>
    </submittedName>
</protein>
<feature type="compositionally biased region" description="Polar residues" evidence="1">
    <location>
        <begin position="72"/>
        <end position="81"/>
    </location>
</feature>
<keyword evidence="3" id="KW-1185">Reference proteome</keyword>
<accession>A0ABD0Q3V2</accession>